<dbReference type="Pfam" id="PF00731">
    <property type="entry name" value="AIRC"/>
    <property type="match status" value="1"/>
</dbReference>
<dbReference type="EC" id="5.4.99.18" evidence="3 4"/>
<dbReference type="SMART" id="SM01001">
    <property type="entry name" value="AIRC"/>
    <property type="match status" value="1"/>
</dbReference>
<feature type="binding site" evidence="3 5">
    <location>
        <position position="12"/>
    </location>
    <ligand>
        <name>substrate</name>
    </ligand>
</feature>
<feature type="binding site" evidence="3 5">
    <location>
        <position position="42"/>
    </location>
    <ligand>
        <name>substrate</name>
    </ligand>
</feature>
<comment type="catalytic activity">
    <reaction evidence="3 4">
        <text>5-carboxyamino-1-(5-phospho-D-ribosyl)imidazole + H(+) = 5-amino-1-(5-phospho-D-ribosyl)imidazole-4-carboxylate</text>
        <dbReference type="Rhea" id="RHEA:13193"/>
        <dbReference type="ChEBI" id="CHEBI:15378"/>
        <dbReference type="ChEBI" id="CHEBI:58730"/>
        <dbReference type="ChEBI" id="CHEBI:77657"/>
        <dbReference type="EC" id="5.4.99.18"/>
    </reaction>
</comment>
<proteinExistence type="inferred from homology"/>
<dbReference type="HAMAP" id="MF_01929">
    <property type="entry name" value="PurE_classI"/>
    <property type="match status" value="1"/>
</dbReference>
<evidence type="ECO:0000259" key="6">
    <source>
        <dbReference type="SMART" id="SM01001"/>
    </source>
</evidence>
<evidence type="ECO:0000256" key="4">
    <source>
        <dbReference type="PIRNR" id="PIRNR001338"/>
    </source>
</evidence>
<comment type="caution">
    <text evidence="7">The sequence shown here is derived from an EMBL/GenBank/DDBJ whole genome shotgun (WGS) entry which is preliminary data.</text>
</comment>
<feature type="binding site" evidence="3 5">
    <location>
        <position position="15"/>
    </location>
    <ligand>
        <name>substrate</name>
    </ligand>
</feature>
<keyword evidence="2 3" id="KW-0413">Isomerase</keyword>
<dbReference type="FunFam" id="3.40.50.1970:FF:000013">
    <property type="entry name" value="Phosphoribosylaminoimidazole carboxylase"/>
    <property type="match status" value="1"/>
</dbReference>
<name>A0A7C5V644_9FIRM</name>
<evidence type="ECO:0000313" key="7">
    <source>
        <dbReference type="EMBL" id="HHS02668.1"/>
    </source>
</evidence>
<dbReference type="SUPFAM" id="SSF52255">
    <property type="entry name" value="N5-CAIR mutase (phosphoribosylaminoimidazole carboxylase, PurE)"/>
    <property type="match status" value="1"/>
</dbReference>
<dbReference type="PANTHER" id="PTHR23046">
    <property type="entry name" value="PHOSPHORIBOSYLAMINOIMIDAZOLE CARBOXYLASE CATALYTIC SUBUNIT"/>
    <property type="match status" value="1"/>
</dbReference>
<protein>
    <recommendedName>
        <fullName evidence="3 4">N5-carboxyaminoimidazole ribonucleotide mutase</fullName>
        <shortName evidence="3 4">N5-CAIR mutase</shortName>
        <ecNumber evidence="3 4">5.4.99.18</ecNumber>
    </recommendedName>
    <alternativeName>
        <fullName evidence="3">5-(carboxyamino)imidazole ribonucleotide mutase</fullName>
    </alternativeName>
</protein>
<feature type="domain" description="PurE" evidence="6">
    <location>
        <begin position="4"/>
        <end position="153"/>
    </location>
</feature>
<dbReference type="UniPathway" id="UPA00074">
    <property type="reaction ID" value="UER00943"/>
</dbReference>
<dbReference type="GO" id="GO:0034023">
    <property type="term" value="F:5-(carboxyamino)imidazole ribonucleotide mutase activity"/>
    <property type="evidence" value="ECO:0007669"/>
    <property type="project" value="UniProtKB-UniRule"/>
</dbReference>
<dbReference type="PANTHER" id="PTHR23046:SF2">
    <property type="entry name" value="PHOSPHORIBOSYLAMINOIMIDAZOLE CARBOXYLASE"/>
    <property type="match status" value="1"/>
</dbReference>
<accession>A0A7C5V644</accession>
<dbReference type="InterPro" id="IPR033747">
    <property type="entry name" value="PurE_ClassI"/>
</dbReference>
<dbReference type="NCBIfam" id="TIGR01162">
    <property type="entry name" value="purE"/>
    <property type="match status" value="1"/>
</dbReference>
<dbReference type="InterPro" id="IPR024694">
    <property type="entry name" value="PurE_prokaryotes"/>
</dbReference>
<evidence type="ECO:0000256" key="3">
    <source>
        <dbReference type="HAMAP-Rule" id="MF_01929"/>
    </source>
</evidence>
<evidence type="ECO:0000256" key="5">
    <source>
        <dbReference type="PIRSR" id="PIRSR001338-1"/>
    </source>
</evidence>
<keyword evidence="1 3" id="KW-0658">Purine biosynthesis</keyword>
<keyword evidence="7" id="KW-0456">Lyase</keyword>
<dbReference type="EMBL" id="DRUZ01000107">
    <property type="protein sequence ID" value="HHS02668.1"/>
    <property type="molecule type" value="Genomic_DNA"/>
</dbReference>
<organism evidence="7">
    <name type="scientific">Caldicellulosiruptor owensensis</name>
    <dbReference type="NCBI Taxonomy" id="55205"/>
    <lineage>
        <taxon>Bacteria</taxon>
        <taxon>Bacillati</taxon>
        <taxon>Bacillota</taxon>
        <taxon>Bacillota incertae sedis</taxon>
        <taxon>Caldicellulosiruptorales</taxon>
        <taxon>Caldicellulosiruptoraceae</taxon>
        <taxon>Caldicellulosiruptor</taxon>
    </lineage>
</organism>
<evidence type="ECO:0000256" key="1">
    <source>
        <dbReference type="ARBA" id="ARBA00022755"/>
    </source>
</evidence>
<dbReference type="GO" id="GO:0016829">
    <property type="term" value="F:lyase activity"/>
    <property type="evidence" value="ECO:0007669"/>
    <property type="project" value="UniProtKB-KW"/>
</dbReference>
<dbReference type="Gene3D" id="3.40.50.1970">
    <property type="match status" value="1"/>
</dbReference>
<evidence type="ECO:0000256" key="2">
    <source>
        <dbReference type="ARBA" id="ARBA00023235"/>
    </source>
</evidence>
<dbReference type="AlphaFoldDB" id="A0A7C5V644"/>
<comment type="pathway">
    <text evidence="3 4">Purine metabolism; IMP biosynthesis via de novo pathway; 5-amino-1-(5-phospho-D-ribosyl)imidazole-4-carboxylate from 5-amino-1-(5-phospho-D-ribosyl)imidazole (N5-CAIR route): step 2/2.</text>
</comment>
<sequence length="175" mass="18834">MKKPLVGIIMGSDSDLPVMKEAAKVLEDFGIEYEITVVSAHRTPERMFKYAKEAEVRGIEVIIAGAGGAAHLPGMVASISSLPVIGVPVKTSSLNGLDSLLSIVQMPAGVPVATVAINNAKNAGILAAQILSIKYPNIRQKVVEYKEKMRVEVEEKAKGLESVGYEEYLKRRQDG</sequence>
<comment type="similarity">
    <text evidence="3">Belongs to the AIR carboxylase family. Class I subfamily.</text>
</comment>
<dbReference type="InterPro" id="IPR000031">
    <property type="entry name" value="PurE_dom"/>
</dbReference>
<dbReference type="GO" id="GO:0006189">
    <property type="term" value="P:'de novo' IMP biosynthetic process"/>
    <property type="evidence" value="ECO:0007669"/>
    <property type="project" value="UniProtKB-UniRule"/>
</dbReference>
<gene>
    <name evidence="3 7" type="primary">purE</name>
    <name evidence="7" type="ORF">ENL71_09395</name>
</gene>
<comment type="function">
    <text evidence="3 4">Catalyzes the conversion of N5-carboxyaminoimidazole ribonucleotide (N5-CAIR) to 4-carboxy-5-aminoimidazole ribonucleotide (CAIR).</text>
</comment>
<reference evidence="7" key="1">
    <citation type="journal article" date="2020" name="mSystems">
        <title>Genome- and Community-Level Interaction Insights into Carbon Utilization and Element Cycling Functions of Hydrothermarchaeota in Hydrothermal Sediment.</title>
        <authorList>
            <person name="Zhou Z."/>
            <person name="Liu Y."/>
            <person name="Xu W."/>
            <person name="Pan J."/>
            <person name="Luo Z.H."/>
            <person name="Li M."/>
        </authorList>
    </citation>
    <scope>NUCLEOTIDE SEQUENCE [LARGE SCALE GENOMIC DNA]</scope>
    <source>
        <strain evidence="7">SpSt-102</strain>
    </source>
</reference>
<dbReference type="PIRSF" id="PIRSF001338">
    <property type="entry name" value="AIR_carboxylase"/>
    <property type="match status" value="1"/>
</dbReference>